<keyword evidence="1" id="KW-0812">Transmembrane</keyword>
<protein>
    <submittedName>
        <fullName evidence="2">Zinc metallopeptidase</fullName>
    </submittedName>
</protein>
<feature type="transmembrane region" description="Helical" evidence="1">
    <location>
        <begin position="150"/>
        <end position="172"/>
    </location>
</feature>
<dbReference type="EMBL" id="JBHRYQ010000001">
    <property type="protein sequence ID" value="MFC3810632.1"/>
    <property type="molecule type" value="Genomic_DNA"/>
</dbReference>
<sequence length="233" mass="25296">MIFVIGIAFMLIGMFVSSRLKSKFAEYSKIGLANGLSGAEIAEKMLHDNNIYDVKITHVEGQLTDHYNPANKTVNLSTDVYHGRSAAAAAVAAHECGHAVQHATAYAALRMRSAMVPAVNVASKMMGMLNMFLMFGGIYMLSQGSAIGNILLIVLIAANAAIAAFATITLPVEFDASNRALKWMETRNIVNQREHAMAKDALKWAAMTYVVGALAAIANLMYYVMIFLGRRDD</sequence>
<dbReference type="PANTHER" id="PTHR36434">
    <property type="entry name" value="MEMBRANE PROTEASE YUGP-RELATED"/>
    <property type="match status" value="1"/>
</dbReference>
<evidence type="ECO:0000313" key="3">
    <source>
        <dbReference type="Proteomes" id="UP001595616"/>
    </source>
</evidence>
<organism evidence="2 3">
    <name type="scientific">Lacihabitans lacunae</name>
    <dbReference type="NCBI Taxonomy" id="1028214"/>
    <lineage>
        <taxon>Bacteria</taxon>
        <taxon>Pseudomonadati</taxon>
        <taxon>Bacteroidota</taxon>
        <taxon>Cytophagia</taxon>
        <taxon>Cytophagales</taxon>
        <taxon>Leadbetterellaceae</taxon>
        <taxon>Lacihabitans</taxon>
    </lineage>
</organism>
<keyword evidence="1" id="KW-0472">Membrane</keyword>
<feature type="transmembrane region" description="Helical" evidence="1">
    <location>
        <begin position="121"/>
        <end position="141"/>
    </location>
</feature>
<dbReference type="Proteomes" id="UP001595616">
    <property type="component" value="Unassembled WGS sequence"/>
</dbReference>
<dbReference type="InterPro" id="IPR007395">
    <property type="entry name" value="Zn_peptidase_2"/>
</dbReference>
<evidence type="ECO:0000313" key="2">
    <source>
        <dbReference type="EMBL" id="MFC3810632.1"/>
    </source>
</evidence>
<name>A0ABV7YUT7_9BACT</name>
<gene>
    <name evidence="2" type="ORF">ACFOOI_08205</name>
</gene>
<feature type="transmembrane region" description="Helical" evidence="1">
    <location>
        <begin position="206"/>
        <end position="228"/>
    </location>
</feature>
<evidence type="ECO:0000256" key="1">
    <source>
        <dbReference type="SAM" id="Phobius"/>
    </source>
</evidence>
<dbReference type="Pfam" id="PF04298">
    <property type="entry name" value="Zn_peptidase_2"/>
    <property type="match status" value="1"/>
</dbReference>
<proteinExistence type="predicted"/>
<reference evidence="3" key="1">
    <citation type="journal article" date="2019" name="Int. J. Syst. Evol. Microbiol.">
        <title>The Global Catalogue of Microorganisms (GCM) 10K type strain sequencing project: providing services to taxonomists for standard genome sequencing and annotation.</title>
        <authorList>
            <consortium name="The Broad Institute Genomics Platform"/>
            <consortium name="The Broad Institute Genome Sequencing Center for Infectious Disease"/>
            <person name="Wu L."/>
            <person name="Ma J."/>
        </authorList>
    </citation>
    <scope>NUCLEOTIDE SEQUENCE [LARGE SCALE GENOMIC DNA]</scope>
    <source>
        <strain evidence="3">CECT 7956</strain>
    </source>
</reference>
<accession>A0ABV7YUT7</accession>
<dbReference type="RefSeq" id="WP_379836909.1">
    <property type="nucleotide sequence ID" value="NZ_JBHRYQ010000001.1"/>
</dbReference>
<keyword evidence="1" id="KW-1133">Transmembrane helix</keyword>
<dbReference type="PANTHER" id="PTHR36434:SF1">
    <property type="entry name" value="MEMBRANE PROTEASE YUGP-RELATED"/>
    <property type="match status" value="1"/>
</dbReference>
<comment type="caution">
    <text evidence="2">The sequence shown here is derived from an EMBL/GenBank/DDBJ whole genome shotgun (WGS) entry which is preliminary data.</text>
</comment>
<keyword evidence="3" id="KW-1185">Reference proteome</keyword>